<proteinExistence type="predicted"/>
<evidence type="ECO:0000256" key="4">
    <source>
        <dbReference type="PROSITE-ProRule" id="PRU00335"/>
    </source>
</evidence>
<dbReference type="PANTHER" id="PTHR30055:SF151">
    <property type="entry name" value="TRANSCRIPTIONAL REGULATORY PROTEIN"/>
    <property type="match status" value="1"/>
</dbReference>
<protein>
    <submittedName>
        <fullName evidence="8">TetR/AcrR family transcriptional repressor of the ameABC operon</fullName>
    </submittedName>
</protein>
<evidence type="ECO:0000313" key="6">
    <source>
        <dbReference type="EMBL" id="MBB4351308.1"/>
    </source>
</evidence>
<evidence type="ECO:0000313" key="10">
    <source>
        <dbReference type="Proteomes" id="UP000524535"/>
    </source>
</evidence>
<gene>
    <name evidence="7" type="ORF">GGE31_005045</name>
    <name evidence="6" type="ORF">GGE33_005088</name>
    <name evidence="8" type="ORF">GGE35_005066</name>
</gene>
<comment type="caution">
    <text evidence="8">The sequence shown here is derived from an EMBL/GenBank/DDBJ whole genome shotgun (WGS) entry which is preliminary data.</text>
</comment>
<dbReference type="PRINTS" id="PR00455">
    <property type="entry name" value="HTHTETR"/>
</dbReference>
<dbReference type="Proteomes" id="UP000576087">
    <property type="component" value="Unassembled WGS sequence"/>
</dbReference>
<evidence type="ECO:0000313" key="8">
    <source>
        <dbReference type="EMBL" id="MBB4449214.1"/>
    </source>
</evidence>
<dbReference type="InterPro" id="IPR050109">
    <property type="entry name" value="HTH-type_TetR-like_transc_reg"/>
</dbReference>
<evidence type="ECO:0000256" key="1">
    <source>
        <dbReference type="ARBA" id="ARBA00023015"/>
    </source>
</evidence>
<dbReference type="Pfam" id="PF17935">
    <property type="entry name" value="TetR_C_27"/>
    <property type="match status" value="1"/>
</dbReference>
<dbReference type="Proteomes" id="UP000524535">
    <property type="component" value="Unassembled WGS sequence"/>
</dbReference>
<evidence type="ECO:0000256" key="3">
    <source>
        <dbReference type="ARBA" id="ARBA00023163"/>
    </source>
</evidence>
<feature type="domain" description="HTH tetR-type" evidence="5">
    <location>
        <begin position="9"/>
        <end position="69"/>
    </location>
</feature>
<accession>A0A7W6Y6P4</accession>
<dbReference type="GO" id="GO:0000976">
    <property type="term" value="F:transcription cis-regulatory region binding"/>
    <property type="evidence" value="ECO:0007669"/>
    <property type="project" value="TreeGrafter"/>
</dbReference>
<dbReference type="RefSeq" id="WP_183829400.1">
    <property type="nucleotide sequence ID" value="NZ_JACIGW010000010.1"/>
</dbReference>
<evidence type="ECO:0000313" key="7">
    <source>
        <dbReference type="EMBL" id="MBB4414501.1"/>
    </source>
</evidence>
<evidence type="ECO:0000313" key="9">
    <source>
        <dbReference type="Proteomes" id="UP000520770"/>
    </source>
</evidence>
<keyword evidence="3" id="KW-0804">Transcription</keyword>
<dbReference type="InterPro" id="IPR009057">
    <property type="entry name" value="Homeodomain-like_sf"/>
</dbReference>
<feature type="DNA-binding region" description="H-T-H motif" evidence="4">
    <location>
        <begin position="32"/>
        <end position="51"/>
    </location>
</feature>
<evidence type="ECO:0000313" key="11">
    <source>
        <dbReference type="Proteomes" id="UP000576087"/>
    </source>
</evidence>
<dbReference type="AlphaFoldDB" id="A0A7W6Y6P4"/>
<dbReference type="GO" id="GO:0003700">
    <property type="term" value="F:DNA-binding transcription factor activity"/>
    <property type="evidence" value="ECO:0007669"/>
    <property type="project" value="TreeGrafter"/>
</dbReference>
<dbReference type="EMBL" id="JACIHM010000011">
    <property type="protein sequence ID" value="MBB4449214.1"/>
    <property type="molecule type" value="Genomic_DNA"/>
</dbReference>
<dbReference type="PROSITE" id="PS50977">
    <property type="entry name" value="HTH_TETR_2"/>
    <property type="match status" value="1"/>
</dbReference>
<dbReference type="EMBL" id="JACIGY010000011">
    <property type="protein sequence ID" value="MBB4414501.1"/>
    <property type="molecule type" value="Genomic_DNA"/>
</dbReference>
<sequence length="200" mass="22615">MRKPRRKAEETREDILRTADALFRERGIGKSSIADIAHELGMSPANVFKHFSSKTALIDAICDRHITHMIGRFNTVDTPAPPPEKLGLVVRRLMQAHMEDIRENAFFLEMIFLVTQTELESGFHYKQLIEDLFFNLIQDGVNAGVYHCADSRKTSRYVAASFASVLHPIFLIHETQAELDERLSGLVDLANAALRNPLAK</sequence>
<dbReference type="Proteomes" id="UP000520770">
    <property type="component" value="Unassembled WGS sequence"/>
</dbReference>
<dbReference type="Pfam" id="PF00440">
    <property type="entry name" value="TetR_N"/>
    <property type="match status" value="1"/>
</dbReference>
<keyword evidence="10" id="KW-1185">Reference proteome</keyword>
<dbReference type="PANTHER" id="PTHR30055">
    <property type="entry name" value="HTH-TYPE TRANSCRIPTIONAL REGULATOR RUTR"/>
    <property type="match status" value="1"/>
</dbReference>
<reference evidence="9 10" key="1">
    <citation type="submission" date="2020-08" db="EMBL/GenBank/DDBJ databases">
        <title>Genomic Encyclopedia of Type Strains, Phase IV (KMG-V): Genome sequencing to study the core and pangenomes of soil and plant-associated prokaryotes.</title>
        <authorList>
            <person name="Whitman W."/>
        </authorList>
    </citation>
    <scope>NUCLEOTIDE SEQUENCE [LARGE SCALE GENOMIC DNA]</scope>
    <source>
        <strain evidence="7 10">SEMIA 444</strain>
        <strain evidence="6 9">SEMIA 448</strain>
        <strain evidence="8 11">SEMIA 452</strain>
    </source>
</reference>
<keyword evidence="2 4" id="KW-0238">DNA-binding</keyword>
<dbReference type="Gene3D" id="1.10.357.10">
    <property type="entry name" value="Tetracycline Repressor, domain 2"/>
    <property type="match status" value="1"/>
</dbReference>
<evidence type="ECO:0000256" key="2">
    <source>
        <dbReference type="ARBA" id="ARBA00023125"/>
    </source>
</evidence>
<dbReference type="EMBL" id="JACIGW010000010">
    <property type="protein sequence ID" value="MBB4351308.1"/>
    <property type="molecule type" value="Genomic_DNA"/>
</dbReference>
<evidence type="ECO:0000259" key="5">
    <source>
        <dbReference type="PROSITE" id="PS50977"/>
    </source>
</evidence>
<organism evidence="8 11">
    <name type="scientific">Aliirhizobium cellulosilyticum</name>
    <dbReference type="NCBI Taxonomy" id="393664"/>
    <lineage>
        <taxon>Bacteria</taxon>
        <taxon>Pseudomonadati</taxon>
        <taxon>Pseudomonadota</taxon>
        <taxon>Alphaproteobacteria</taxon>
        <taxon>Hyphomicrobiales</taxon>
        <taxon>Rhizobiaceae</taxon>
        <taxon>Aliirhizobium</taxon>
    </lineage>
</organism>
<keyword evidence="1" id="KW-0805">Transcription regulation</keyword>
<dbReference type="SUPFAM" id="SSF46689">
    <property type="entry name" value="Homeodomain-like"/>
    <property type="match status" value="1"/>
</dbReference>
<dbReference type="InterPro" id="IPR041478">
    <property type="entry name" value="TetR_C_27"/>
</dbReference>
<name>A0A7W6Y6P4_9HYPH</name>
<dbReference type="InterPro" id="IPR001647">
    <property type="entry name" value="HTH_TetR"/>
</dbReference>